<dbReference type="Gene3D" id="3.30.70.330">
    <property type="match status" value="1"/>
</dbReference>
<feature type="compositionally biased region" description="Basic residues" evidence="3">
    <location>
        <begin position="160"/>
        <end position="186"/>
    </location>
</feature>
<dbReference type="SUPFAM" id="SSF54928">
    <property type="entry name" value="RNA-binding domain, RBD"/>
    <property type="match status" value="1"/>
</dbReference>
<feature type="region of interest" description="Disordered" evidence="3">
    <location>
        <begin position="152"/>
        <end position="202"/>
    </location>
</feature>
<evidence type="ECO:0000256" key="1">
    <source>
        <dbReference type="ARBA" id="ARBA00022884"/>
    </source>
</evidence>
<dbReference type="InterPro" id="IPR014886">
    <property type="entry name" value="La_xRRM"/>
</dbReference>
<dbReference type="InterPro" id="IPR035979">
    <property type="entry name" value="RBD_domain_sf"/>
</dbReference>
<evidence type="ECO:0000256" key="2">
    <source>
        <dbReference type="PROSITE-ProRule" id="PRU01288"/>
    </source>
</evidence>
<name>A0A1B6D5Q0_9HEMI</name>
<sequence length="202" mass="23183">VVFPTKDDADKILKIDSIKYKGAELIKLWQNSYLEKRRKERLDERNKKINERNVDCEDEKEEDFVKNAVLHLTGCPPALTRELIKEKIEEFDVSVAFVDFNRGDTEGWVRMQEEGSALKVLEKVEESKLKIGDDTIDLKALSGEEEINYQNKAKQDIAKRRSQMHRNKKGRRGGRGGNFSRKRRGSPLRDGCTSAKVAATES</sequence>
<dbReference type="PROSITE" id="PS51939">
    <property type="entry name" value="XRRM"/>
    <property type="match status" value="1"/>
</dbReference>
<evidence type="ECO:0000313" key="5">
    <source>
        <dbReference type="EMBL" id="JAS21008.1"/>
    </source>
</evidence>
<gene>
    <name evidence="5" type="ORF">g.8678</name>
</gene>
<feature type="non-terminal residue" evidence="5">
    <location>
        <position position="1"/>
    </location>
</feature>
<reference evidence="5" key="1">
    <citation type="submission" date="2015-12" db="EMBL/GenBank/DDBJ databases">
        <title>De novo transcriptome assembly of four potential Pierce s Disease insect vectors from Arizona vineyards.</title>
        <authorList>
            <person name="Tassone E.E."/>
        </authorList>
    </citation>
    <scope>NUCLEOTIDE SEQUENCE</scope>
</reference>
<dbReference type="EMBL" id="GEDC01016290">
    <property type="protein sequence ID" value="JAS21008.1"/>
    <property type="molecule type" value="Transcribed_RNA"/>
</dbReference>
<evidence type="ECO:0000259" key="4">
    <source>
        <dbReference type="PROSITE" id="PS51939"/>
    </source>
</evidence>
<dbReference type="AlphaFoldDB" id="A0A1B6D5Q0"/>
<dbReference type="GO" id="GO:0003723">
    <property type="term" value="F:RNA binding"/>
    <property type="evidence" value="ECO:0007669"/>
    <property type="project" value="UniProtKB-KW"/>
</dbReference>
<dbReference type="InterPro" id="IPR012677">
    <property type="entry name" value="Nucleotide-bd_a/b_plait_sf"/>
</dbReference>
<protein>
    <recommendedName>
        <fullName evidence="4">XRRM domain-containing protein</fullName>
    </recommendedName>
</protein>
<proteinExistence type="predicted"/>
<feature type="domain" description="XRRM" evidence="4">
    <location>
        <begin position="63"/>
        <end position="186"/>
    </location>
</feature>
<organism evidence="5">
    <name type="scientific">Clastoptera arizonana</name>
    <name type="common">Arizona spittle bug</name>
    <dbReference type="NCBI Taxonomy" id="38151"/>
    <lineage>
        <taxon>Eukaryota</taxon>
        <taxon>Metazoa</taxon>
        <taxon>Ecdysozoa</taxon>
        <taxon>Arthropoda</taxon>
        <taxon>Hexapoda</taxon>
        <taxon>Insecta</taxon>
        <taxon>Pterygota</taxon>
        <taxon>Neoptera</taxon>
        <taxon>Paraneoptera</taxon>
        <taxon>Hemiptera</taxon>
        <taxon>Auchenorrhyncha</taxon>
        <taxon>Cercopoidea</taxon>
        <taxon>Clastopteridae</taxon>
        <taxon>Clastoptera</taxon>
    </lineage>
</organism>
<keyword evidence="1 2" id="KW-0694">RNA-binding</keyword>
<evidence type="ECO:0000256" key="3">
    <source>
        <dbReference type="SAM" id="MobiDB-lite"/>
    </source>
</evidence>
<dbReference type="Pfam" id="PF08777">
    <property type="entry name" value="RRM_3"/>
    <property type="match status" value="1"/>
</dbReference>
<accession>A0A1B6D5Q0</accession>
<dbReference type="GO" id="GO:1990904">
    <property type="term" value="C:ribonucleoprotein complex"/>
    <property type="evidence" value="ECO:0007669"/>
    <property type="project" value="UniProtKB-UniRule"/>
</dbReference>